<gene>
    <name evidence="2" type="ORF">CCMP2556_LOCUS5918</name>
    <name evidence="3" type="ORF">CCMP2556_LOCUS6019</name>
</gene>
<protein>
    <submittedName>
        <fullName evidence="3">Uncharacterized protein</fullName>
    </submittedName>
</protein>
<dbReference type="EMBL" id="CAXAMN010002536">
    <property type="protein sequence ID" value="CAK9000070.1"/>
    <property type="molecule type" value="Genomic_DNA"/>
</dbReference>
<dbReference type="EMBL" id="CAXAMN010002581">
    <property type="protein sequence ID" value="CAK9000317.1"/>
    <property type="molecule type" value="Genomic_DNA"/>
</dbReference>
<accession>A0ABP0ICL6</accession>
<organism evidence="3 4">
    <name type="scientific">Durusdinium trenchii</name>
    <dbReference type="NCBI Taxonomy" id="1381693"/>
    <lineage>
        <taxon>Eukaryota</taxon>
        <taxon>Sar</taxon>
        <taxon>Alveolata</taxon>
        <taxon>Dinophyceae</taxon>
        <taxon>Suessiales</taxon>
        <taxon>Symbiodiniaceae</taxon>
        <taxon>Durusdinium</taxon>
    </lineage>
</organism>
<dbReference type="Proteomes" id="UP001642484">
    <property type="component" value="Unassembled WGS sequence"/>
</dbReference>
<sequence>MDVFEISLNFSDSVHGGDRRKKSQQCLAAMCGSTSGAFSRSKALLGSITEIERSRVGELQNPDPEHSLAPHWRVQQRGVKATVSIIKQLIDGVANDTQKLLVVDLLPSRFAEWSLACWEMQQAYLLEEDTVDVRFMGVYHDDNAKELTASVDLLAGKALAGFWDRCEKAGPKSRSASGFHQELPSLECLSVVKYAGQAGLKEAMSKLDDHADLSTALRSHHLGTASPAASTSASAPENQTRTLASPEWGTNPPINIRRKLALTPLPTSGFESSTETIASADLARVQGVKICVGKDNSVWLRNVGSREVDIPAGELFGFNTGSFSEHLRTVADIFCDVAKHRGVTEVRVVDHSLRPQA</sequence>
<evidence type="ECO:0000313" key="3">
    <source>
        <dbReference type="EMBL" id="CAK9000317.1"/>
    </source>
</evidence>
<proteinExistence type="predicted"/>
<feature type="region of interest" description="Disordered" evidence="1">
    <location>
        <begin position="224"/>
        <end position="250"/>
    </location>
</feature>
<evidence type="ECO:0000313" key="4">
    <source>
        <dbReference type="Proteomes" id="UP001642484"/>
    </source>
</evidence>
<keyword evidence="4" id="KW-1185">Reference proteome</keyword>
<reference evidence="3 4" key="1">
    <citation type="submission" date="2024-02" db="EMBL/GenBank/DDBJ databases">
        <authorList>
            <person name="Chen Y."/>
            <person name="Shah S."/>
            <person name="Dougan E. K."/>
            <person name="Thang M."/>
            <person name="Chan C."/>
        </authorList>
    </citation>
    <scope>NUCLEOTIDE SEQUENCE [LARGE SCALE GENOMIC DNA]</scope>
</reference>
<feature type="compositionally biased region" description="Low complexity" evidence="1">
    <location>
        <begin position="224"/>
        <end position="236"/>
    </location>
</feature>
<name>A0ABP0ICL6_9DINO</name>
<evidence type="ECO:0000313" key="2">
    <source>
        <dbReference type="EMBL" id="CAK9000070.1"/>
    </source>
</evidence>
<comment type="caution">
    <text evidence="3">The sequence shown here is derived from an EMBL/GenBank/DDBJ whole genome shotgun (WGS) entry which is preliminary data.</text>
</comment>
<evidence type="ECO:0000256" key="1">
    <source>
        <dbReference type="SAM" id="MobiDB-lite"/>
    </source>
</evidence>